<comment type="caution">
    <text evidence="4">The sequence shown here is derived from an EMBL/GenBank/DDBJ whole genome shotgun (WGS) entry which is preliminary data.</text>
</comment>
<gene>
    <name evidence="4" type="ORF">E6K72_07655</name>
</gene>
<dbReference type="GO" id="GO:0000160">
    <property type="term" value="P:phosphorelay signal transduction system"/>
    <property type="evidence" value="ECO:0007669"/>
    <property type="project" value="InterPro"/>
</dbReference>
<dbReference type="InterPro" id="IPR011006">
    <property type="entry name" value="CheY-like_superfamily"/>
</dbReference>
<dbReference type="SMART" id="SM00448">
    <property type="entry name" value="REC"/>
    <property type="match status" value="1"/>
</dbReference>
<dbReference type="CDD" id="cd16936">
    <property type="entry name" value="HATPase_RsbW-like"/>
    <property type="match status" value="1"/>
</dbReference>
<dbReference type="InterPro" id="IPR036890">
    <property type="entry name" value="HATPase_C_sf"/>
</dbReference>
<sequence length="329" mass="36616">MRSAAARMSESGITERYYPIDRSSPARHARCMIARRDGRMPTDSRRRIEGGCLSSILVVDDDPVTRRVVRGLLERSGHAVTEATDASAAILAAGRQRFDLALLDVWLPDMSGLELLDSLMRIQPALRVVIMTADEAPQTLLKAMGGQAHRYARKPLDPDHILALVQQTLDSPASPPRIEVRSAKPEWVELDVPCDLESARRIQSFLAHLDADLPTEVRESVGQAFHELLMNAIEWGGALDPGRHVRISYLRARRMLLYRISDPGRGFSFESLPHAAVGQSEGAPLKHVDVREEMGLRPGGFGLLMTRALVDELIYNQAQNEVVFIKYLD</sequence>
<dbReference type="Pfam" id="PF00072">
    <property type="entry name" value="Response_reg"/>
    <property type="match status" value="1"/>
</dbReference>
<feature type="domain" description="Response regulatory" evidence="3">
    <location>
        <begin position="55"/>
        <end position="169"/>
    </location>
</feature>
<accession>A0A538ST39</accession>
<dbReference type="InterPro" id="IPR001789">
    <property type="entry name" value="Sig_transdc_resp-reg_receiver"/>
</dbReference>
<name>A0A538ST39_UNCEI</name>
<dbReference type="EMBL" id="VBOS01000263">
    <property type="protein sequence ID" value="TMQ54546.1"/>
    <property type="molecule type" value="Genomic_DNA"/>
</dbReference>
<dbReference type="PROSITE" id="PS50110">
    <property type="entry name" value="RESPONSE_REGULATORY"/>
    <property type="match status" value="1"/>
</dbReference>
<dbReference type="InterPro" id="IPR003594">
    <property type="entry name" value="HATPase_dom"/>
</dbReference>
<evidence type="ECO:0000313" key="5">
    <source>
        <dbReference type="Proteomes" id="UP000317716"/>
    </source>
</evidence>
<protein>
    <submittedName>
        <fullName evidence="4">Response regulator</fullName>
    </submittedName>
</protein>
<dbReference type="PANTHER" id="PTHR44591">
    <property type="entry name" value="STRESS RESPONSE REGULATOR PROTEIN 1"/>
    <property type="match status" value="1"/>
</dbReference>
<reference evidence="4 5" key="1">
    <citation type="journal article" date="2019" name="Nat. Microbiol.">
        <title>Mediterranean grassland soil C-N compound turnover is dependent on rainfall and depth, and is mediated by genomically divergent microorganisms.</title>
        <authorList>
            <person name="Diamond S."/>
            <person name="Andeer P.F."/>
            <person name="Li Z."/>
            <person name="Crits-Christoph A."/>
            <person name="Burstein D."/>
            <person name="Anantharaman K."/>
            <person name="Lane K.R."/>
            <person name="Thomas B.C."/>
            <person name="Pan C."/>
            <person name="Northen T.R."/>
            <person name="Banfield J.F."/>
        </authorList>
    </citation>
    <scope>NUCLEOTIDE SEQUENCE [LARGE SCALE GENOMIC DNA]</scope>
    <source>
        <strain evidence="4">WS_2</strain>
    </source>
</reference>
<organism evidence="4 5">
    <name type="scientific">Eiseniibacteriota bacterium</name>
    <dbReference type="NCBI Taxonomy" id="2212470"/>
    <lineage>
        <taxon>Bacteria</taxon>
        <taxon>Candidatus Eiseniibacteriota</taxon>
    </lineage>
</organism>
<dbReference type="SUPFAM" id="SSF52172">
    <property type="entry name" value="CheY-like"/>
    <property type="match status" value="1"/>
</dbReference>
<evidence type="ECO:0000259" key="3">
    <source>
        <dbReference type="PROSITE" id="PS50110"/>
    </source>
</evidence>
<dbReference type="CDD" id="cd00156">
    <property type="entry name" value="REC"/>
    <property type="match status" value="1"/>
</dbReference>
<dbReference type="Gene3D" id="3.40.50.2300">
    <property type="match status" value="1"/>
</dbReference>
<dbReference type="AlphaFoldDB" id="A0A538ST39"/>
<keyword evidence="1 2" id="KW-0597">Phosphoprotein</keyword>
<dbReference type="PANTHER" id="PTHR44591:SF23">
    <property type="entry name" value="CHEY SUBFAMILY"/>
    <property type="match status" value="1"/>
</dbReference>
<evidence type="ECO:0000256" key="1">
    <source>
        <dbReference type="ARBA" id="ARBA00022553"/>
    </source>
</evidence>
<dbReference type="Gene3D" id="3.30.565.10">
    <property type="entry name" value="Histidine kinase-like ATPase, C-terminal domain"/>
    <property type="match status" value="1"/>
</dbReference>
<evidence type="ECO:0000313" key="4">
    <source>
        <dbReference type="EMBL" id="TMQ54546.1"/>
    </source>
</evidence>
<dbReference type="Proteomes" id="UP000317716">
    <property type="component" value="Unassembled WGS sequence"/>
</dbReference>
<feature type="modified residue" description="4-aspartylphosphate" evidence="2">
    <location>
        <position position="104"/>
    </location>
</feature>
<dbReference type="SUPFAM" id="SSF55874">
    <property type="entry name" value="ATPase domain of HSP90 chaperone/DNA topoisomerase II/histidine kinase"/>
    <property type="match status" value="1"/>
</dbReference>
<evidence type="ECO:0000256" key="2">
    <source>
        <dbReference type="PROSITE-ProRule" id="PRU00169"/>
    </source>
</evidence>
<dbReference type="InterPro" id="IPR050595">
    <property type="entry name" value="Bact_response_regulator"/>
</dbReference>
<proteinExistence type="predicted"/>
<dbReference type="Pfam" id="PF13581">
    <property type="entry name" value="HATPase_c_2"/>
    <property type="match status" value="1"/>
</dbReference>